<accession>A0A2P1PSA9</accession>
<organism evidence="3 4">
    <name type="scientific">Ahniella affigens</name>
    <dbReference type="NCBI Taxonomy" id="2021234"/>
    <lineage>
        <taxon>Bacteria</taxon>
        <taxon>Pseudomonadati</taxon>
        <taxon>Pseudomonadota</taxon>
        <taxon>Gammaproteobacteria</taxon>
        <taxon>Lysobacterales</taxon>
        <taxon>Rhodanobacteraceae</taxon>
        <taxon>Ahniella</taxon>
    </lineage>
</organism>
<dbReference type="EMBL" id="CP027860">
    <property type="protein sequence ID" value="AVP97712.1"/>
    <property type="molecule type" value="Genomic_DNA"/>
</dbReference>
<name>A0A2P1PSA9_9GAMM</name>
<evidence type="ECO:0000313" key="4">
    <source>
        <dbReference type="Proteomes" id="UP000241074"/>
    </source>
</evidence>
<feature type="chain" id="PRO_5015182230" description="Fibronectin type-III domain-containing protein" evidence="1">
    <location>
        <begin position="27"/>
        <end position="925"/>
    </location>
</feature>
<sequence length="925" mass="98272">MASLWPRIAKSAALAATLLVAGTVCAAEPPDSDQATRRKGPSEVVVADGPTVRHLDLRGLPKAHLGVPMAHPKDQEEDQEHDLESRQFSAWTRGGLLDAIPGFQAPGKAQAFRSPLAFGQPSPVVNGINYTGTVPADPTGDAGPNHYVQAVNGASSSVFAVFDKVTGAQIAGPIALSSLSSGNCSGTDSDPQVIYDQLANRWVLAHLIMSANRVCLHVSGGSDPINTSWTQYAFDFSFFPDYPKLAVWDSAYALVTNNEFVDASTTNWRTRFAVLDRAAMLAGLPATAQVFESARYSNGSRPFTPVVPVGFKGHNLPKADTPLMFMVLIDEESQFFGEPAEIDFVEDRLQLYTVTPNFANPNASVFGGPTTIRVLDMQFAANRFPSQPGGVQLASFSGTGMHRSTYRNLGDREVITIATNQPAGAFQGYGDPQLGALFGATWIELERIGGAASNWVLADQGNFSLNDGVSRFMAALNVDNAGNLGLAYSAVGESSNLFPSLRYTGRLRGDPAQTMTFAETTLATGVAAQSFTGTTERWGDYFDLSLDPDGCRFWFTGAYMDDSTWGTRIGAFKHDSCGAPNFAFSGPSNVFKVCNVSTTALPPQSVQVNSQNGYWRDVALGFTNLPAGISANVTPTSIRPSGAVTANISVAAGTSPGLYAASLQGTEGVLSNVLNFQIDVDQPTTAASLTAPANAATSQPSIVRLQWDAVPGVDDYVVDVDTDNTFTPPLTMSRITSSTFLDTDLLAGNTTYFWRVRGRNTCGEGTNSSVRSFTTVANFCKTVNTALSNGATVTDTITVPAGVAGVVQNLDIRFVENNVPATNVRVDVTRMSDNLTVRLLETGCSASNAINTIFDDAGTTAPCNNTTLGARTVPTQALTAFDQGNLAGDWRISVSNIGSSNGQFILWCLQPQNLVLPNLFGDSFE</sequence>
<evidence type="ECO:0000256" key="1">
    <source>
        <dbReference type="SAM" id="SignalP"/>
    </source>
</evidence>
<dbReference type="InterPro" id="IPR013783">
    <property type="entry name" value="Ig-like_fold"/>
</dbReference>
<protein>
    <recommendedName>
        <fullName evidence="2">Fibronectin type-III domain-containing protein</fullName>
    </recommendedName>
</protein>
<reference evidence="3 4" key="1">
    <citation type="submission" date="2018-03" db="EMBL/GenBank/DDBJ databases">
        <title>Ahniella affigens gen. nov., sp. nov., a gammaproteobacterium isolated from sandy soil near a stream.</title>
        <authorList>
            <person name="Ko Y."/>
            <person name="Kim J.-H."/>
        </authorList>
    </citation>
    <scope>NUCLEOTIDE SEQUENCE [LARGE SCALE GENOMIC DNA]</scope>
    <source>
        <strain evidence="3 4">D13</strain>
    </source>
</reference>
<gene>
    <name evidence="3" type="ORF">C7S18_11105</name>
</gene>
<dbReference type="SUPFAM" id="SSF49265">
    <property type="entry name" value="Fibronectin type III"/>
    <property type="match status" value="1"/>
</dbReference>
<feature type="domain" description="Fibronectin type-III" evidence="2">
    <location>
        <begin position="688"/>
        <end position="778"/>
    </location>
</feature>
<dbReference type="PROSITE" id="PS50853">
    <property type="entry name" value="FN3"/>
    <property type="match status" value="1"/>
</dbReference>
<evidence type="ECO:0000259" key="2">
    <source>
        <dbReference type="PROSITE" id="PS50853"/>
    </source>
</evidence>
<dbReference type="AlphaFoldDB" id="A0A2P1PSA9"/>
<dbReference type="Gene3D" id="2.60.40.10">
    <property type="entry name" value="Immunoglobulins"/>
    <property type="match status" value="1"/>
</dbReference>
<dbReference type="KEGG" id="xba:C7S18_11105"/>
<proteinExistence type="predicted"/>
<feature type="signal peptide" evidence="1">
    <location>
        <begin position="1"/>
        <end position="26"/>
    </location>
</feature>
<keyword evidence="4" id="KW-1185">Reference proteome</keyword>
<evidence type="ECO:0000313" key="3">
    <source>
        <dbReference type="EMBL" id="AVP97712.1"/>
    </source>
</evidence>
<dbReference type="InterPro" id="IPR003961">
    <property type="entry name" value="FN3_dom"/>
</dbReference>
<keyword evidence="1" id="KW-0732">Signal</keyword>
<dbReference type="InterPro" id="IPR036116">
    <property type="entry name" value="FN3_sf"/>
</dbReference>
<reference evidence="3 4" key="2">
    <citation type="submission" date="2018-03" db="EMBL/GenBank/DDBJ databases">
        <authorList>
            <person name="Keele B.F."/>
        </authorList>
    </citation>
    <scope>NUCLEOTIDE SEQUENCE [LARGE SCALE GENOMIC DNA]</scope>
    <source>
        <strain evidence="3 4">D13</strain>
    </source>
</reference>
<dbReference type="Proteomes" id="UP000241074">
    <property type="component" value="Chromosome"/>
</dbReference>